<protein>
    <submittedName>
        <fullName evidence="4">TetR family transcriptional regulator</fullName>
    </submittedName>
</protein>
<keyword evidence="5" id="KW-1185">Reference proteome</keyword>
<keyword evidence="1 2" id="KW-0238">DNA-binding</keyword>
<dbReference type="Proteomes" id="UP001500503">
    <property type="component" value="Unassembled WGS sequence"/>
</dbReference>
<dbReference type="InterPro" id="IPR009057">
    <property type="entry name" value="Homeodomain-like_sf"/>
</dbReference>
<dbReference type="SUPFAM" id="SSF46689">
    <property type="entry name" value="Homeodomain-like"/>
    <property type="match status" value="1"/>
</dbReference>
<organism evidence="4 5">
    <name type="scientific">Actinoallomurus oryzae</name>
    <dbReference type="NCBI Taxonomy" id="502180"/>
    <lineage>
        <taxon>Bacteria</taxon>
        <taxon>Bacillati</taxon>
        <taxon>Actinomycetota</taxon>
        <taxon>Actinomycetes</taxon>
        <taxon>Streptosporangiales</taxon>
        <taxon>Thermomonosporaceae</taxon>
        <taxon>Actinoallomurus</taxon>
    </lineage>
</organism>
<accession>A0ABP8QL00</accession>
<dbReference type="Gene3D" id="1.10.10.60">
    <property type="entry name" value="Homeodomain-like"/>
    <property type="match status" value="1"/>
</dbReference>
<feature type="DNA-binding region" description="H-T-H motif" evidence="2">
    <location>
        <begin position="48"/>
        <end position="67"/>
    </location>
</feature>
<dbReference type="PANTHER" id="PTHR30055:SF226">
    <property type="entry name" value="HTH-TYPE TRANSCRIPTIONAL REGULATOR PKSA"/>
    <property type="match status" value="1"/>
</dbReference>
<gene>
    <name evidence="4" type="ORF">GCM10023191_058500</name>
</gene>
<comment type="caution">
    <text evidence="4">The sequence shown here is derived from an EMBL/GenBank/DDBJ whole genome shotgun (WGS) entry which is preliminary data.</text>
</comment>
<dbReference type="Pfam" id="PF00440">
    <property type="entry name" value="TetR_N"/>
    <property type="match status" value="1"/>
</dbReference>
<reference evidence="5" key="1">
    <citation type="journal article" date="2019" name="Int. J. Syst. Evol. Microbiol.">
        <title>The Global Catalogue of Microorganisms (GCM) 10K type strain sequencing project: providing services to taxonomists for standard genome sequencing and annotation.</title>
        <authorList>
            <consortium name="The Broad Institute Genomics Platform"/>
            <consortium name="The Broad Institute Genome Sequencing Center for Infectious Disease"/>
            <person name="Wu L."/>
            <person name="Ma J."/>
        </authorList>
    </citation>
    <scope>NUCLEOTIDE SEQUENCE [LARGE SCALE GENOMIC DNA]</scope>
    <source>
        <strain evidence="5">JCM 17933</strain>
    </source>
</reference>
<evidence type="ECO:0000256" key="1">
    <source>
        <dbReference type="ARBA" id="ARBA00023125"/>
    </source>
</evidence>
<name>A0ABP8QL00_9ACTN</name>
<dbReference type="InterPro" id="IPR023772">
    <property type="entry name" value="DNA-bd_HTH_TetR-type_CS"/>
</dbReference>
<evidence type="ECO:0000256" key="2">
    <source>
        <dbReference type="PROSITE-ProRule" id="PRU00335"/>
    </source>
</evidence>
<dbReference type="PRINTS" id="PR00455">
    <property type="entry name" value="HTHTETR"/>
</dbReference>
<dbReference type="PROSITE" id="PS01081">
    <property type="entry name" value="HTH_TETR_1"/>
    <property type="match status" value="1"/>
</dbReference>
<feature type="domain" description="HTH tetR-type" evidence="3">
    <location>
        <begin position="25"/>
        <end position="85"/>
    </location>
</feature>
<sequence>MSVDRYAEAVTASSEDTGLRARKRKRTQEAIIDVALRLFEDKGYEAVSVEEIAAAADVSPRTFYRYFPAKEDVLLGGQGVEEATREALAERRPGETDVDFVARAMLAGLSVGDPARTLRGYRLVQTVPALQARMFQLVWRGGQEHFVTALLADGPRTYDAELRAHVLTHAVTDAMRVAVTFWLESGTRGPLQEECEKALSFLCEAFTRPE</sequence>
<dbReference type="PROSITE" id="PS50977">
    <property type="entry name" value="HTH_TETR_2"/>
    <property type="match status" value="1"/>
</dbReference>
<evidence type="ECO:0000313" key="4">
    <source>
        <dbReference type="EMBL" id="GAA4504368.1"/>
    </source>
</evidence>
<proteinExistence type="predicted"/>
<dbReference type="Gene3D" id="1.10.357.10">
    <property type="entry name" value="Tetracycline Repressor, domain 2"/>
    <property type="match status" value="1"/>
</dbReference>
<dbReference type="EMBL" id="BAABHF010000035">
    <property type="protein sequence ID" value="GAA4504368.1"/>
    <property type="molecule type" value="Genomic_DNA"/>
</dbReference>
<dbReference type="InterPro" id="IPR001647">
    <property type="entry name" value="HTH_TetR"/>
</dbReference>
<evidence type="ECO:0000259" key="3">
    <source>
        <dbReference type="PROSITE" id="PS50977"/>
    </source>
</evidence>
<dbReference type="PANTHER" id="PTHR30055">
    <property type="entry name" value="HTH-TYPE TRANSCRIPTIONAL REGULATOR RUTR"/>
    <property type="match status" value="1"/>
</dbReference>
<evidence type="ECO:0000313" key="5">
    <source>
        <dbReference type="Proteomes" id="UP001500503"/>
    </source>
</evidence>
<dbReference type="InterPro" id="IPR050109">
    <property type="entry name" value="HTH-type_TetR-like_transc_reg"/>
</dbReference>